<sequence length="240" mass="27582">MKQLQQLEPGLNAYKFNFDSALLVPLQKLFEASLKERLNRDGYAYLFDGLNQINIQITNEELKYHITSYGTAPLLWISNNNAHTYNIFKTFMDKLNITGDIKALVDFENKIEVYCGFFVVGKGMDRATWHKDFQDGAQGYTLITPLFELEQAHGNLMYKDASSNIKTYPYKINEAVVFGDGFEHATEPYAKTDNLRVMLSFTFGTDKIEHWDTLKKTIGEQSNYMILPCGHQKGMCDCYN</sequence>
<gene>
    <name evidence="1" type="ORF">MNBD_GAMMA23-493</name>
</gene>
<reference evidence="1" key="1">
    <citation type="submission" date="2018-06" db="EMBL/GenBank/DDBJ databases">
        <authorList>
            <person name="Zhirakovskaya E."/>
        </authorList>
    </citation>
    <scope>NUCLEOTIDE SEQUENCE</scope>
</reference>
<evidence type="ECO:0008006" key="2">
    <source>
        <dbReference type="Google" id="ProtNLM"/>
    </source>
</evidence>
<accession>A0A3B1A4S0</accession>
<dbReference type="AlphaFoldDB" id="A0A3B1A4S0"/>
<evidence type="ECO:0000313" key="1">
    <source>
        <dbReference type="EMBL" id="VAW93199.1"/>
    </source>
</evidence>
<protein>
    <recommendedName>
        <fullName evidence="2">Prolyl 4-hydroxylase alpha subunit Fe(2+) 2OG dioxygenase domain-containing protein</fullName>
    </recommendedName>
</protein>
<name>A0A3B1A4S0_9ZZZZ</name>
<organism evidence="1">
    <name type="scientific">hydrothermal vent metagenome</name>
    <dbReference type="NCBI Taxonomy" id="652676"/>
    <lineage>
        <taxon>unclassified sequences</taxon>
        <taxon>metagenomes</taxon>
        <taxon>ecological metagenomes</taxon>
    </lineage>
</organism>
<dbReference type="EMBL" id="UOFT01000032">
    <property type="protein sequence ID" value="VAW93199.1"/>
    <property type="molecule type" value="Genomic_DNA"/>
</dbReference>
<proteinExistence type="predicted"/>